<keyword evidence="3" id="KW-1185">Reference proteome</keyword>
<feature type="region of interest" description="Disordered" evidence="1">
    <location>
        <begin position="1"/>
        <end position="48"/>
    </location>
</feature>
<evidence type="ECO:0000256" key="1">
    <source>
        <dbReference type="SAM" id="MobiDB-lite"/>
    </source>
</evidence>
<feature type="compositionally biased region" description="Basic and acidic residues" evidence="1">
    <location>
        <begin position="92"/>
        <end position="110"/>
    </location>
</feature>
<comment type="caution">
    <text evidence="2">The sequence shown here is derived from an EMBL/GenBank/DDBJ whole genome shotgun (WGS) entry which is preliminary data.</text>
</comment>
<name>A0ABQ6MDH3_9STRA</name>
<gene>
    <name evidence="2" type="ORF">TeGR_g1645</name>
</gene>
<reference evidence="2 3" key="1">
    <citation type="journal article" date="2023" name="Commun. Biol.">
        <title>Genome analysis of Parmales, the sister group of diatoms, reveals the evolutionary specialization of diatoms from phago-mixotrophs to photoautotrophs.</title>
        <authorList>
            <person name="Ban H."/>
            <person name="Sato S."/>
            <person name="Yoshikawa S."/>
            <person name="Yamada K."/>
            <person name="Nakamura Y."/>
            <person name="Ichinomiya M."/>
            <person name="Sato N."/>
            <person name="Blanc-Mathieu R."/>
            <person name="Endo H."/>
            <person name="Kuwata A."/>
            <person name="Ogata H."/>
        </authorList>
    </citation>
    <scope>NUCLEOTIDE SEQUENCE [LARGE SCALE GENOMIC DNA]</scope>
</reference>
<accession>A0ABQ6MDH3</accession>
<organism evidence="2 3">
    <name type="scientific">Tetraparma gracilis</name>
    <dbReference type="NCBI Taxonomy" id="2962635"/>
    <lineage>
        <taxon>Eukaryota</taxon>
        <taxon>Sar</taxon>
        <taxon>Stramenopiles</taxon>
        <taxon>Ochrophyta</taxon>
        <taxon>Bolidophyceae</taxon>
        <taxon>Parmales</taxon>
        <taxon>Triparmaceae</taxon>
        <taxon>Tetraparma</taxon>
    </lineage>
</organism>
<proteinExistence type="predicted"/>
<feature type="region of interest" description="Disordered" evidence="1">
    <location>
        <begin position="92"/>
        <end position="118"/>
    </location>
</feature>
<dbReference type="EMBL" id="BRYB01000164">
    <property type="protein sequence ID" value="GMI24336.1"/>
    <property type="molecule type" value="Genomic_DNA"/>
</dbReference>
<evidence type="ECO:0000313" key="2">
    <source>
        <dbReference type="EMBL" id="GMI24336.1"/>
    </source>
</evidence>
<sequence length="118" mass="12249">MPLALSSISSARASSSPPSRPASALPSLSTSPASAGRGASSSLSSATCAATKLRTHAIDGEGGGAEQYERKRSVAAERAARISEMDGRAEFLRGGGAERTEWTRRESEKRAVRRMAVG</sequence>
<evidence type="ECO:0000313" key="3">
    <source>
        <dbReference type="Proteomes" id="UP001165060"/>
    </source>
</evidence>
<dbReference type="Proteomes" id="UP001165060">
    <property type="component" value="Unassembled WGS sequence"/>
</dbReference>
<protein>
    <submittedName>
        <fullName evidence="2">Uncharacterized protein</fullName>
    </submittedName>
</protein>